<keyword evidence="1 3" id="KW-0597">Phosphoprotein</keyword>
<dbReference type="PROSITE" id="PS50043">
    <property type="entry name" value="HTH_LUXR_2"/>
    <property type="match status" value="1"/>
</dbReference>
<dbReference type="PROSITE" id="PS50110">
    <property type="entry name" value="RESPONSE_REGULATORY"/>
    <property type="match status" value="1"/>
</dbReference>
<dbReference type="RefSeq" id="WP_062953309.1">
    <property type="nucleotide sequence ID" value="NZ_CP136684.1"/>
</dbReference>
<dbReference type="InterPro" id="IPR058245">
    <property type="entry name" value="NreC/VraR/RcsB-like_REC"/>
</dbReference>
<evidence type="ECO:0000256" key="1">
    <source>
        <dbReference type="ARBA" id="ARBA00022553"/>
    </source>
</evidence>
<dbReference type="SMART" id="SM00421">
    <property type="entry name" value="HTH_LUXR"/>
    <property type="match status" value="1"/>
</dbReference>
<sequence length="217" mass="23405">MNILLADDHDLVRDGITSFLKTAAPEVEIAQAKDFAEALSIVDGDTPVELTILDLNMPGMNGLSGLTVMRQKHPEIPVVILSGSVKRSDVLNALEHGASGYLPKTLSGKSLINALRLILSGEKYIPSALLEDDGSNSRPGEIDLDGLAPDNPLRQLTNREREVLALLTKGLSNKEIAKQLTVREITVKVHLTGIFKKLGAANRTQAVKIAMQLGWEA</sequence>
<protein>
    <submittedName>
        <fullName evidence="6">LuxR family transcriptional regulator</fullName>
    </submittedName>
</protein>
<name>A0A154L0H8_9PROT</name>
<dbReference type="InterPro" id="IPR011006">
    <property type="entry name" value="CheY-like_superfamily"/>
</dbReference>
<comment type="caution">
    <text evidence="6">The sequence shown here is derived from an EMBL/GenBank/DDBJ whole genome shotgun (WGS) entry which is preliminary data.</text>
</comment>
<dbReference type="InterPro" id="IPR051015">
    <property type="entry name" value="EvgA-like"/>
</dbReference>
<feature type="domain" description="Response regulatory" evidence="5">
    <location>
        <begin position="2"/>
        <end position="119"/>
    </location>
</feature>
<dbReference type="Pfam" id="PF00072">
    <property type="entry name" value="Response_reg"/>
    <property type="match status" value="1"/>
</dbReference>
<gene>
    <name evidence="6" type="ORF">AUP42_07060</name>
</gene>
<dbReference type="Pfam" id="PF00196">
    <property type="entry name" value="GerE"/>
    <property type="match status" value="1"/>
</dbReference>
<dbReference type="CDD" id="cd06170">
    <property type="entry name" value="LuxR_C_like"/>
    <property type="match status" value="1"/>
</dbReference>
<dbReference type="InterPro" id="IPR016032">
    <property type="entry name" value="Sig_transdc_resp-reg_C-effctor"/>
</dbReference>
<dbReference type="Gene3D" id="3.40.50.2300">
    <property type="match status" value="1"/>
</dbReference>
<dbReference type="InterPro" id="IPR001789">
    <property type="entry name" value="Sig_transdc_resp-reg_receiver"/>
</dbReference>
<dbReference type="PANTHER" id="PTHR45566:SF1">
    <property type="entry name" value="HTH-TYPE TRANSCRIPTIONAL REGULATOR YHJB-RELATED"/>
    <property type="match status" value="1"/>
</dbReference>
<keyword evidence="2" id="KW-0238">DNA-binding</keyword>
<evidence type="ECO:0000256" key="2">
    <source>
        <dbReference type="ARBA" id="ARBA00023125"/>
    </source>
</evidence>
<dbReference type="PRINTS" id="PR00038">
    <property type="entry name" value="HTHLUXR"/>
</dbReference>
<dbReference type="CDD" id="cd17535">
    <property type="entry name" value="REC_NarL-like"/>
    <property type="match status" value="1"/>
</dbReference>
<dbReference type="AlphaFoldDB" id="A0A154L0H8"/>
<reference evidence="6 7" key="1">
    <citation type="submission" date="2015-12" db="EMBL/GenBank/DDBJ databases">
        <title>Genome sequence of Thalassospira lucentensis MCCC 1A02072.</title>
        <authorList>
            <person name="Lu L."/>
            <person name="Lai Q."/>
            <person name="Shao Z."/>
            <person name="Qian P."/>
        </authorList>
    </citation>
    <scope>NUCLEOTIDE SEQUENCE [LARGE SCALE GENOMIC DNA]</scope>
    <source>
        <strain evidence="6 7">MCCC 1A02072</strain>
    </source>
</reference>
<evidence type="ECO:0000259" key="4">
    <source>
        <dbReference type="PROSITE" id="PS50043"/>
    </source>
</evidence>
<dbReference type="EMBL" id="LPVY01000024">
    <property type="protein sequence ID" value="KZB61038.1"/>
    <property type="molecule type" value="Genomic_DNA"/>
</dbReference>
<evidence type="ECO:0000313" key="7">
    <source>
        <dbReference type="Proteomes" id="UP000076335"/>
    </source>
</evidence>
<dbReference type="GO" id="GO:0003677">
    <property type="term" value="F:DNA binding"/>
    <property type="evidence" value="ECO:0007669"/>
    <property type="project" value="UniProtKB-KW"/>
</dbReference>
<dbReference type="SUPFAM" id="SSF46894">
    <property type="entry name" value="C-terminal effector domain of the bipartite response regulators"/>
    <property type="match status" value="1"/>
</dbReference>
<evidence type="ECO:0000313" key="6">
    <source>
        <dbReference type="EMBL" id="KZB61038.1"/>
    </source>
</evidence>
<dbReference type="PANTHER" id="PTHR45566">
    <property type="entry name" value="HTH-TYPE TRANSCRIPTIONAL REGULATOR YHJB-RELATED"/>
    <property type="match status" value="1"/>
</dbReference>
<feature type="domain" description="HTH luxR-type" evidence="4">
    <location>
        <begin position="149"/>
        <end position="214"/>
    </location>
</feature>
<proteinExistence type="predicted"/>
<dbReference type="GO" id="GO:0000160">
    <property type="term" value="P:phosphorelay signal transduction system"/>
    <property type="evidence" value="ECO:0007669"/>
    <property type="project" value="InterPro"/>
</dbReference>
<dbReference type="SMART" id="SM00448">
    <property type="entry name" value="REC"/>
    <property type="match status" value="1"/>
</dbReference>
<feature type="modified residue" description="4-aspartylphosphate" evidence="3">
    <location>
        <position position="54"/>
    </location>
</feature>
<dbReference type="GO" id="GO:0006355">
    <property type="term" value="P:regulation of DNA-templated transcription"/>
    <property type="evidence" value="ECO:0007669"/>
    <property type="project" value="InterPro"/>
</dbReference>
<dbReference type="InterPro" id="IPR000792">
    <property type="entry name" value="Tscrpt_reg_LuxR_C"/>
</dbReference>
<dbReference type="Proteomes" id="UP000076335">
    <property type="component" value="Unassembled WGS sequence"/>
</dbReference>
<dbReference type="OrthoDB" id="9805444at2"/>
<organism evidence="6 7">
    <name type="scientific">Thalassospira lucentensis</name>
    <dbReference type="NCBI Taxonomy" id="168935"/>
    <lineage>
        <taxon>Bacteria</taxon>
        <taxon>Pseudomonadati</taxon>
        <taxon>Pseudomonadota</taxon>
        <taxon>Alphaproteobacteria</taxon>
        <taxon>Rhodospirillales</taxon>
        <taxon>Thalassospiraceae</taxon>
        <taxon>Thalassospira</taxon>
    </lineage>
</organism>
<evidence type="ECO:0000259" key="5">
    <source>
        <dbReference type="PROSITE" id="PS50110"/>
    </source>
</evidence>
<dbReference type="SUPFAM" id="SSF52172">
    <property type="entry name" value="CheY-like"/>
    <property type="match status" value="1"/>
</dbReference>
<accession>A0A154L0H8</accession>
<evidence type="ECO:0000256" key="3">
    <source>
        <dbReference type="PROSITE-ProRule" id="PRU00169"/>
    </source>
</evidence>